<gene>
    <name evidence="3" type="ORF">PPACK8108_LOCUS26313</name>
</gene>
<evidence type="ECO:0000256" key="1">
    <source>
        <dbReference type="SAM" id="SignalP"/>
    </source>
</evidence>
<feature type="chain" id="PRO_5043796236" evidence="1">
    <location>
        <begin position="18"/>
        <end position="268"/>
    </location>
</feature>
<accession>A0AAV0BTZ5</accession>
<dbReference type="EMBL" id="CALTRL010006412">
    <property type="protein sequence ID" value="CAH7690846.1"/>
    <property type="molecule type" value="Genomic_DNA"/>
</dbReference>
<dbReference type="GO" id="GO:0015035">
    <property type="term" value="F:protein-disulfide reductase activity"/>
    <property type="evidence" value="ECO:0007669"/>
    <property type="project" value="TreeGrafter"/>
</dbReference>
<keyword evidence="1" id="KW-0732">Signal</keyword>
<evidence type="ECO:0000313" key="3">
    <source>
        <dbReference type="EMBL" id="CAH7690846.1"/>
    </source>
</evidence>
<dbReference type="InterPro" id="IPR013766">
    <property type="entry name" value="Thioredoxin_domain"/>
</dbReference>
<dbReference type="Gene3D" id="3.40.30.10">
    <property type="entry name" value="Glutaredoxin"/>
    <property type="match status" value="2"/>
</dbReference>
<name>A0AAV0BTZ5_PHAPC</name>
<dbReference type="SUPFAM" id="SSF52833">
    <property type="entry name" value="Thioredoxin-like"/>
    <property type="match status" value="2"/>
</dbReference>
<evidence type="ECO:0000313" key="4">
    <source>
        <dbReference type="Proteomes" id="UP001153365"/>
    </source>
</evidence>
<dbReference type="AlphaFoldDB" id="A0AAV0BTZ5"/>
<evidence type="ECO:0000259" key="2">
    <source>
        <dbReference type="PROSITE" id="PS51352"/>
    </source>
</evidence>
<protein>
    <submittedName>
        <fullName evidence="3">PDI family protein</fullName>
    </submittedName>
</protein>
<sequence length="268" mass="30504">MMMIFFICLFKVKKTSAGMFNSKGDVKAYNVKSFKSHLGKSSKGTMVVFYSPRCGHCRSLQPDYEKAATNLKNLVNFIAIDCESQENSASCGSEYQIRGYPTIKYYSANPISIDYQGQRTSSALIEFSTKNMPSFTKRVKTFDQLESLIDKSSSDKPLVVLFTKSSSATPLFKALSSVIHKKMDVYISSTSAIGLEKLKESFGVNEVPKLLIFNKQLKSEDEDDTYIKRYDGKINYDDLYKFFKEYLELSKQKKEENSKKAEKVKDEL</sequence>
<dbReference type="GO" id="GO:0034976">
    <property type="term" value="P:response to endoplasmic reticulum stress"/>
    <property type="evidence" value="ECO:0007669"/>
    <property type="project" value="TreeGrafter"/>
</dbReference>
<dbReference type="PANTHER" id="PTHR45815">
    <property type="entry name" value="PROTEIN DISULFIDE-ISOMERASE A6"/>
    <property type="match status" value="1"/>
</dbReference>
<proteinExistence type="predicted"/>
<dbReference type="PROSITE" id="PS51352">
    <property type="entry name" value="THIOREDOXIN_2"/>
    <property type="match status" value="1"/>
</dbReference>
<feature type="signal peptide" evidence="1">
    <location>
        <begin position="1"/>
        <end position="17"/>
    </location>
</feature>
<keyword evidence="4" id="KW-1185">Reference proteome</keyword>
<dbReference type="Proteomes" id="UP001153365">
    <property type="component" value="Unassembled WGS sequence"/>
</dbReference>
<dbReference type="GO" id="GO:0005788">
    <property type="term" value="C:endoplasmic reticulum lumen"/>
    <property type="evidence" value="ECO:0007669"/>
    <property type="project" value="TreeGrafter"/>
</dbReference>
<dbReference type="Pfam" id="PF00085">
    <property type="entry name" value="Thioredoxin"/>
    <property type="match status" value="1"/>
</dbReference>
<dbReference type="PANTHER" id="PTHR45815:SF3">
    <property type="entry name" value="PROTEIN DISULFIDE-ISOMERASE A6"/>
    <property type="match status" value="1"/>
</dbReference>
<organism evidence="3 4">
    <name type="scientific">Phakopsora pachyrhizi</name>
    <name type="common">Asian soybean rust disease fungus</name>
    <dbReference type="NCBI Taxonomy" id="170000"/>
    <lineage>
        <taxon>Eukaryota</taxon>
        <taxon>Fungi</taxon>
        <taxon>Dikarya</taxon>
        <taxon>Basidiomycota</taxon>
        <taxon>Pucciniomycotina</taxon>
        <taxon>Pucciniomycetes</taxon>
        <taxon>Pucciniales</taxon>
        <taxon>Phakopsoraceae</taxon>
        <taxon>Phakopsora</taxon>
    </lineage>
</organism>
<comment type="caution">
    <text evidence="3">The sequence shown here is derived from an EMBL/GenBank/DDBJ whole genome shotgun (WGS) entry which is preliminary data.</text>
</comment>
<dbReference type="InterPro" id="IPR036249">
    <property type="entry name" value="Thioredoxin-like_sf"/>
</dbReference>
<reference evidence="3" key="1">
    <citation type="submission" date="2022-06" db="EMBL/GenBank/DDBJ databases">
        <authorList>
            <consortium name="SYNGENTA / RWTH Aachen University"/>
        </authorList>
    </citation>
    <scope>NUCLEOTIDE SEQUENCE</scope>
</reference>
<feature type="domain" description="Thioredoxin" evidence="2">
    <location>
        <begin position="8"/>
        <end position="154"/>
    </location>
</feature>